<protein>
    <submittedName>
        <fullName evidence="1">Uncharacterized protein</fullName>
    </submittedName>
</protein>
<gene>
    <name evidence="1" type="ORF">F5984_18950</name>
</gene>
<reference evidence="1 2" key="1">
    <citation type="submission" date="2019-10" db="EMBL/GenBank/DDBJ databases">
        <title>Rudanella paleaurantiibacter sp. nov., isolated from sludge.</title>
        <authorList>
            <person name="Xu S.Q."/>
        </authorList>
    </citation>
    <scope>NUCLEOTIDE SEQUENCE [LARGE SCALE GENOMIC DNA]</scope>
    <source>
        <strain evidence="1 2">HX-22-17</strain>
    </source>
</reference>
<keyword evidence="2" id="KW-1185">Reference proteome</keyword>
<organism evidence="1 2">
    <name type="scientific">Rudanella paleaurantiibacter</name>
    <dbReference type="NCBI Taxonomy" id="2614655"/>
    <lineage>
        <taxon>Bacteria</taxon>
        <taxon>Pseudomonadati</taxon>
        <taxon>Bacteroidota</taxon>
        <taxon>Cytophagia</taxon>
        <taxon>Cytophagales</taxon>
        <taxon>Cytophagaceae</taxon>
        <taxon>Rudanella</taxon>
    </lineage>
</organism>
<evidence type="ECO:0000313" key="1">
    <source>
        <dbReference type="EMBL" id="KAB7728451.1"/>
    </source>
</evidence>
<evidence type="ECO:0000313" key="2">
    <source>
        <dbReference type="Proteomes" id="UP000488299"/>
    </source>
</evidence>
<dbReference type="RefSeq" id="WP_152125799.1">
    <property type="nucleotide sequence ID" value="NZ_WELI01000008.1"/>
</dbReference>
<dbReference type="EMBL" id="WELI01000008">
    <property type="protein sequence ID" value="KAB7728451.1"/>
    <property type="molecule type" value="Genomic_DNA"/>
</dbReference>
<name>A0A7J5TY06_9BACT</name>
<accession>A0A7J5TY06</accession>
<proteinExistence type="predicted"/>
<comment type="caution">
    <text evidence="1">The sequence shown here is derived from an EMBL/GenBank/DDBJ whole genome shotgun (WGS) entry which is preliminary data.</text>
</comment>
<dbReference type="Proteomes" id="UP000488299">
    <property type="component" value="Unassembled WGS sequence"/>
</dbReference>
<sequence length="110" mass="12275">MNLLLSLTLSAQAPYFTPLSANLADDLDDIHICECKQMTAELSELTDGTAQMSKDWIESRIVRMVNGSKQSIANLGLLLQEVILRRQANYTKSLLGVHKDQKSICVVRLQ</sequence>
<dbReference type="AlphaFoldDB" id="A0A7J5TY06"/>